<evidence type="ECO:0000313" key="3">
    <source>
        <dbReference type="EMBL" id="NEN05685.1"/>
    </source>
</evidence>
<gene>
    <name evidence="3" type="ORF">G3T36_07350</name>
</gene>
<protein>
    <submittedName>
        <fullName evidence="3">TIM barrel protein</fullName>
    </submittedName>
</protein>
<feature type="domain" description="Xylose isomerase-like TIM barrel" evidence="2">
    <location>
        <begin position="86"/>
        <end position="302"/>
    </location>
</feature>
<name>A0A6L9XWQ5_9MICO</name>
<dbReference type="AlphaFoldDB" id="A0A6L9XWQ5"/>
<keyword evidence="1" id="KW-0119">Carbohydrate metabolism</keyword>
<dbReference type="Gene3D" id="3.20.20.150">
    <property type="entry name" value="Divalent-metal-dependent TIM barrel enzymes"/>
    <property type="match status" value="1"/>
</dbReference>
<dbReference type="InterPro" id="IPR013022">
    <property type="entry name" value="Xyl_isomerase-like_TIM-brl"/>
</dbReference>
<reference evidence="3 4" key="1">
    <citation type="journal article" date="2014" name="J. Microbiol.">
        <title>Diaminobutyricibacter tongyongensis gen. nov., sp. nov. and Homoserinibacter gongjuensis gen. nov., sp. nov. belong to the family Microbacteriaceae.</title>
        <authorList>
            <person name="Kim S.J."/>
            <person name="Ahn J.H."/>
            <person name="Weon H.Y."/>
            <person name="Hamada M."/>
            <person name="Suzuki K."/>
            <person name="Kwon S.W."/>
        </authorList>
    </citation>
    <scope>NUCLEOTIDE SEQUENCE [LARGE SCALE GENOMIC DNA]</scope>
    <source>
        <strain evidence="3 4">NBRC 108724</strain>
    </source>
</reference>
<dbReference type="EMBL" id="JAAGWY010000001">
    <property type="protein sequence ID" value="NEN05685.1"/>
    <property type="molecule type" value="Genomic_DNA"/>
</dbReference>
<evidence type="ECO:0000256" key="1">
    <source>
        <dbReference type="ARBA" id="ARBA00023277"/>
    </source>
</evidence>
<dbReference type="PANTHER" id="PTHR12110:SF41">
    <property type="entry name" value="INOSOSE DEHYDRATASE"/>
    <property type="match status" value="1"/>
</dbReference>
<accession>A0A6L9XWQ5</accession>
<proteinExistence type="predicted"/>
<comment type="caution">
    <text evidence="3">The sequence shown here is derived from an EMBL/GenBank/DDBJ whole genome shotgun (WGS) entry which is preliminary data.</text>
</comment>
<dbReference type="Proteomes" id="UP000474967">
    <property type="component" value="Unassembled WGS sequence"/>
</dbReference>
<evidence type="ECO:0000313" key="4">
    <source>
        <dbReference type="Proteomes" id="UP000474967"/>
    </source>
</evidence>
<evidence type="ECO:0000259" key="2">
    <source>
        <dbReference type="Pfam" id="PF01261"/>
    </source>
</evidence>
<dbReference type="InterPro" id="IPR050312">
    <property type="entry name" value="IolE/XylAMocC-like"/>
</dbReference>
<keyword evidence="4" id="KW-1185">Reference proteome</keyword>
<dbReference type="SUPFAM" id="SSF51658">
    <property type="entry name" value="Xylose isomerase-like"/>
    <property type="match status" value="1"/>
</dbReference>
<dbReference type="PANTHER" id="PTHR12110">
    <property type="entry name" value="HYDROXYPYRUVATE ISOMERASE"/>
    <property type="match status" value="1"/>
</dbReference>
<dbReference type="Pfam" id="PF01261">
    <property type="entry name" value="AP_endonuc_2"/>
    <property type="match status" value="1"/>
</dbReference>
<dbReference type="RefSeq" id="WP_163288865.1">
    <property type="nucleotide sequence ID" value="NZ_JAAGWY010000001.1"/>
</dbReference>
<dbReference type="InterPro" id="IPR036237">
    <property type="entry name" value="Xyl_isomerase-like_sf"/>
</dbReference>
<organism evidence="3 4">
    <name type="scientific">Leifsonia tongyongensis</name>
    <dbReference type="NCBI Taxonomy" id="1268043"/>
    <lineage>
        <taxon>Bacteria</taxon>
        <taxon>Bacillati</taxon>
        <taxon>Actinomycetota</taxon>
        <taxon>Actinomycetes</taxon>
        <taxon>Micrococcales</taxon>
        <taxon>Microbacteriaceae</taxon>
        <taxon>Leifsonia</taxon>
    </lineage>
</organism>
<sequence>MTEIRWAYALNQWDTNIDAFVRKRDHERAFKTISISGFSAIELTAESFGPWEPLGTPQQIADLYGSLDGFRQVLAGCALDAVSSYVYDPFIGFDVEMGRGSEPLDAASIPAITRTAVWFADALAALGGSVLVVRPVGSAWQTGPLSNEQIASLADCWNQVAAAVRASGISLALHFDFLSALRLEDGLARLLDATDPQLVGLALDTAEFAVAGFDPVEVFERHADRVHHIQLKNARDVVDDAEAATPHAEQSVRTEGGPRRIERWFFEPTDEGGLVDFEAFMRSVARHGYRGWIVVESDQSPHPAESAMVSGWYVQKVLAPIAAAEFHAVPESTPEHV</sequence>